<feature type="binding site" evidence="10">
    <location>
        <position position="71"/>
    </location>
    <ligand>
        <name>Mg(2+)</name>
        <dbReference type="ChEBI" id="CHEBI:18420"/>
    </ligand>
</feature>
<feature type="binding site" evidence="10">
    <location>
        <position position="72"/>
    </location>
    <ligand>
        <name>substrate</name>
    </ligand>
</feature>
<comment type="function">
    <text evidence="10">Pyrophosphatase that catalyzes the hydrolysis of nucleoside triphosphates to their monophosphate derivatives, with a high preference for the non-canonical purine nucleotides XTP (xanthosine triphosphate), dITP (deoxyinosine triphosphate) and ITP. Seems to function as a house-cleaning enzyme that removes non-canonical purine nucleotides from the nucleotide pool, thus preventing their incorporation into DNA/RNA and avoiding chromosomal lesions.</text>
</comment>
<dbReference type="GO" id="GO:0046872">
    <property type="term" value="F:metal ion binding"/>
    <property type="evidence" value="ECO:0007669"/>
    <property type="project" value="UniProtKB-KW"/>
</dbReference>
<dbReference type="GO" id="GO:0000166">
    <property type="term" value="F:nucleotide binding"/>
    <property type="evidence" value="ECO:0007669"/>
    <property type="project" value="UniProtKB-KW"/>
</dbReference>
<evidence type="ECO:0000256" key="10">
    <source>
        <dbReference type="HAMAP-Rule" id="MF_01405"/>
    </source>
</evidence>
<evidence type="ECO:0000313" key="12">
    <source>
        <dbReference type="EMBL" id="AKA71746.1"/>
    </source>
</evidence>
<dbReference type="Gene3D" id="3.90.950.10">
    <property type="match status" value="1"/>
</dbReference>
<dbReference type="GO" id="GO:0035870">
    <property type="term" value="F:dITP diphosphatase activity"/>
    <property type="evidence" value="ECO:0007669"/>
    <property type="project" value="UniProtKB-UniRule"/>
</dbReference>
<keyword evidence="3 10" id="KW-0479">Metal-binding</keyword>
<evidence type="ECO:0000256" key="8">
    <source>
        <dbReference type="ARBA" id="ARBA00051875"/>
    </source>
</evidence>
<dbReference type="GO" id="GO:0009146">
    <property type="term" value="P:purine nucleoside triphosphate catabolic process"/>
    <property type="evidence" value="ECO:0007669"/>
    <property type="project" value="UniProtKB-UniRule"/>
</dbReference>
<dbReference type="GO" id="GO:0005829">
    <property type="term" value="C:cytosol"/>
    <property type="evidence" value="ECO:0007669"/>
    <property type="project" value="TreeGrafter"/>
</dbReference>
<dbReference type="EC" id="3.6.1.66" evidence="10"/>
<evidence type="ECO:0000256" key="4">
    <source>
        <dbReference type="ARBA" id="ARBA00022741"/>
    </source>
</evidence>
<dbReference type="InterPro" id="IPR029001">
    <property type="entry name" value="ITPase-like_fam"/>
</dbReference>
<dbReference type="RefSeq" id="WP_029162886.1">
    <property type="nucleotide sequence ID" value="NZ_CP009933.1"/>
</dbReference>
<evidence type="ECO:0000256" key="1">
    <source>
        <dbReference type="ARBA" id="ARBA00008023"/>
    </source>
</evidence>
<dbReference type="EMBL" id="CP009933">
    <property type="protein sequence ID" value="AKA71746.1"/>
    <property type="molecule type" value="Genomic_DNA"/>
</dbReference>
<dbReference type="Pfam" id="PF01725">
    <property type="entry name" value="Ham1p_like"/>
    <property type="match status" value="1"/>
</dbReference>
<dbReference type="FunFam" id="3.90.950.10:FF:000001">
    <property type="entry name" value="dITP/XTP pyrophosphatase"/>
    <property type="match status" value="1"/>
</dbReference>
<comment type="cofactor">
    <cofactor evidence="10">
        <name>Mg(2+)</name>
        <dbReference type="ChEBI" id="CHEBI:18420"/>
    </cofactor>
    <text evidence="10">Binds 1 Mg(2+) ion per subunit.</text>
</comment>
<dbReference type="CDD" id="cd00515">
    <property type="entry name" value="HAM1"/>
    <property type="match status" value="1"/>
</dbReference>
<feature type="binding site" evidence="10">
    <location>
        <begin position="182"/>
        <end position="183"/>
    </location>
    <ligand>
        <name>substrate</name>
    </ligand>
</feature>
<dbReference type="InterPro" id="IPR020922">
    <property type="entry name" value="dITP/XTP_pyrophosphatase"/>
</dbReference>
<evidence type="ECO:0000256" key="5">
    <source>
        <dbReference type="ARBA" id="ARBA00022801"/>
    </source>
</evidence>
<keyword evidence="4 10" id="KW-0547">Nucleotide-binding</keyword>
<organism evidence="12 13">
    <name type="scientific">Clostridium scatologenes</name>
    <dbReference type="NCBI Taxonomy" id="1548"/>
    <lineage>
        <taxon>Bacteria</taxon>
        <taxon>Bacillati</taxon>
        <taxon>Bacillota</taxon>
        <taxon>Clostridia</taxon>
        <taxon>Eubacteriales</taxon>
        <taxon>Clostridiaceae</taxon>
        <taxon>Clostridium</taxon>
    </lineage>
</organism>
<evidence type="ECO:0000256" key="2">
    <source>
        <dbReference type="ARBA" id="ARBA00011738"/>
    </source>
</evidence>
<dbReference type="GO" id="GO:0009117">
    <property type="term" value="P:nucleotide metabolic process"/>
    <property type="evidence" value="ECO:0007669"/>
    <property type="project" value="UniProtKB-KW"/>
</dbReference>
<feature type="binding site" evidence="10">
    <location>
        <begin position="8"/>
        <end position="13"/>
    </location>
    <ligand>
        <name>substrate</name>
    </ligand>
</feature>
<evidence type="ECO:0000256" key="9">
    <source>
        <dbReference type="ARBA" id="ARBA00052017"/>
    </source>
</evidence>
<dbReference type="SUPFAM" id="SSF52972">
    <property type="entry name" value="ITPase-like"/>
    <property type="match status" value="1"/>
</dbReference>
<dbReference type="GO" id="GO:0017111">
    <property type="term" value="F:ribonucleoside triphosphate phosphatase activity"/>
    <property type="evidence" value="ECO:0007669"/>
    <property type="project" value="InterPro"/>
</dbReference>
<reference evidence="12 13" key="1">
    <citation type="journal article" date="2015" name="J. Biotechnol.">
        <title>Complete genome sequence of a malodorant-producing acetogen, Clostridium scatologenes ATCC 25775(T).</title>
        <authorList>
            <person name="Zhu Z."/>
            <person name="Guo T."/>
            <person name="Zheng H."/>
            <person name="Song T."/>
            <person name="Ouyang P."/>
            <person name="Xie J."/>
        </authorList>
    </citation>
    <scope>NUCLEOTIDE SEQUENCE [LARGE SCALE GENOMIC DNA]</scope>
    <source>
        <strain evidence="12 13">ATCC 25775</strain>
    </source>
</reference>
<name>A0A0E3GSA8_CLOSL</name>
<dbReference type="HAMAP" id="MF_01405">
    <property type="entry name" value="Non_canon_purine_NTPase"/>
    <property type="match status" value="1"/>
</dbReference>
<feature type="binding site" evidence="10">
    <location>
        <position position="41"/>
    </location>
    <ligand>
        <name>Mg(2+)</name>
        <dbReference type="ChEBI" id="CHEBI:18420"/>
    </ligand>
</feature>
<evidence type="ECO:0000256" key="7">
    <source>
        <dbReference type="ARBA" id="ARBA00023080"/>
    </source>
</evidence>
<proteinExistence type="inferred from homology"/>
<feature type="active site" description="Proton acceptor" evidence="10">
    <location>
        <position position="71"/>
    </location>
</feature>
<evidence type="ECO:0000256" key="11">
    <source>
        <dbReference type="RuleBase" id="RU003781"/>
    </source>
</evidence>
<dbReference type="AlphaFoldDB" id="A0A0E3GSA8"/>
<dbReference type="NCBIfam" id="NF011397">
    <property type="entry name" value="PRK14822.1"/>
    <property type="match status" value="1"/>
</dbReference>
<accession>A0A0E3GSA8</accession>
<protein>
    <recommendedName>
        <fullName evidence="10">dITP/XTP pyrophosphatase</fullName>
        <ecNumber evidence="10">3.6.1.66</ecNumber>
    </recommendedName>
    <alternativeName>
        <fullName evidence="10">Non-canonical purine NTP pyrophosphatase</fullName>
    </alternativeName>
    <alternativeName>
        <fullName evidence="10">Non-standard purine NTP pyrophosphatase</fullName>
    </alternativeName>
    <alternativeName>
        <fullName evidence="10">Nucleoside-triphosphate diphosphatase</fullName>
    </alternativeName>
    <alternativeName>
        <fullName evidence="10">Nucleoside-triphosphate pyrophosphatase</fullName>
        <shortName evidence="10">NTPase</shortName>
    </alternativeName>
</protein>
<dbReference type="GO" id="GO:0036222">
    <property type="term" value="F:XTP diphosphatase activity"/>
    <property type="evidence" value="ECO:0007669"/>
    <property type="project" value="UniProtKB-UniRule"/>
</dbReference>
<gene>
    <name evidence="12" type="ORF">CSCA_4621</name>
</gene>
<keyword evidence="6 10" id="KW-0460">Magnesium</keyword>
<comment type="catalytic activity">
    <reaction evidence="9 10">
        <text>XTP + H2O = XMP + diphosphate + H(+)</text>
        <dbReference type="Rhea" id="RHEA:28610"/>
        <dbReference type="ChEBI" id="CHEBI:15377"/>
        <dbReference type="ChEBI" id="CHEBI:15378"/>
        <dbReference type="ChEBI" id="CHEBI:33019"/>
        <dbReference type="ChEBI" id="CHEBI:57464"/>
        <dbReference type="ChEBI" id="CHEBI:61314"/>
        <dbReference type="EC" id="3.6.1.66"/>
    </reaction>
</comment>
<keyword evidence="7 10" id="KW-0546">Nucleotide metabolism</keyword>
<dbReference type="HOGENOM" id="CLU_082080_0_2_9"/>
<keyword evidence="13" id="KW-1185">Reference proteome</keyword>
<comment type="catalytic activity">
    <reaction evidence="8 10">
        <text>dITP + H2O = dIMP + diphosphate + H(+)</text>
        <dbReference type="Rhea" id="RHEA:28342"/>
        <dbReference type="ChEBI" id="CHEBI:15377"/>
        <dbReference type="ChEBI" id="CHEBI:15378"/>
        <dbReference type="ChEBI" id="CHEBI:33019"/>
        <dbReference type="ChEBI" id="CHEBI:61194"/>
        <dbReference type="ChEBI" id="CHEBI:61382"/>
        <dbReference type="EC" id="3.6.1.66"/>
    </reaction>
</comment>
<evidence type="ECO:0000256" key="3">
    <source>
        <dbReference type="ARBA" id="ARBA00022723"/>
    </source>
</evidence>
<dbReference type="GO" id="GO:0036220">
    <property type="term" value="F:ITP diphosphatase activity"/>
    <property type="evidence" value="ECO:0007669"/>
    <property type="project" value="UniProtKB-UniRule"/>
</dbReference>
<comment type="subunit">
    <text evidence="2 10">Homodimer.</text>
</comment>
<feature type="binding site" evidence="10">
    <location>
        <begin position="154"/>
        <end position="157"/>
    </location>
    <ligand>
        <name>substrate</name>
    </ligand>
</feature>
<evidence type="ECO:0000313" key="13">
    <source>
        <dbReference type="Proteomes" id="UP000033115"/>
    </source>
</evidence>
<dbReference type="InterPro" id="IPR002637">
    <property type="entry name" value="RdgB/HAM1"/>
</dbReference>
<comment type="similarity">
    <text evidence="1 10 11">Belongs to the HAM1 NTPase family.</text>
</comment>
<comment type="catalytic activity">
    <reaction evidence="10">
        <text>ITP + H2O = IMP + diphosphate + H(+)</text>
        <dbReference type="Rhea" id="RHEA:29399"/>
        <dbReference type="ChEBI" id="CHEBI:15377"/>
        <dbReference type="ChEBI" id="CHEBI:15378"/>
        <dbReference type="ChEBI" id="CHEBI:33019"/>
        <dbReference type="ChEBI" id="CHEBI:58053"/>
        <dbReference type="ChEBI" id="CHEBI:61402"/>
        <dbReference type="EC" id="3.6.1.66"/>
    </reaction>
</comment>
<dbReference type="Proteomes" id="UP000033115">
    <property type="component" value="Chromosome"/>
</dbReference>
<sequence length="201" mass="22439">MKKLIVASNNKNKIMEIKEILSKYSIEVISLKEANINIDVEEDGTTFMENAYKKANEIHKILKNEMVLADDSGLVVDCLDGAPGVYSARFAGEHGNSKKNNEKLLGLLKEKDCKDKKAKFVCAMVLISDIGKVIKVQGEIDGTIINEEKGSNGFGYDPVFYVPEYKMTFAEMNSDLKNSISHRANALKKLEREIINLMGDE</sequence>
<dbReference type="PANTHER" id="PTHR11067:SF9">
    <property type="entry name" value="INOSINE TRIPHOSPHATE PYROPHOSPHATASE"/>
    <property type="match status" value="1"/>
</dbReference>
<dbReference type="STRING" id="1548.CSCA_4621"/>
<keyword evidence="5 10" id="KW-0378">Hydrolase</keyword>
<dbReference type="PANTHER" id="PTHR11067">
    <property type="entry name" value="INOSINE TRIPHOSPHATE PYROPHOSPHATASE/HAM1 PROTEIN"/>
    <property type="match status" value="1"/>
</dbReference>
<dbReference type="NCBIfam" id="TIGR00042">
    <property type="entry name" value="RdgB/HAM1 family non-canonical purine NTP pyrophosphatase"/>
    <property type="match status" value="1"/>
</dbReference>
<evidence type="ECO:0000256" key="6">
    <source>
        <dbReference type="ARBA" id="ARBA00022842"/>
    </source>
</evidence>
<feature type="binding site" evidence="10">
    <location>
        <position position="177"/>
    </location>
    <ligand>
        <name>substrate</name>
    </ligand>
</feature>
<dbReference type="KEGG" id="csq:CSCA_4621"/>